<dbReference type="EMBL" id="MU004194">
    <property type="protein sequence ID" value="KAF2492265.1"/>
    <property type="molecule type" value="Genomic_DNA"/>
</dbReference>
<evidence type="ECO:0000256" key="5">
    <source>
        <dbReference type="ARBA" id="ARBA00022525"/>
    </source>
</evidence>
<organism evidence="12 13">
    <name type="scientific">Lophium mytilinum</name>
    <dbReference type="NCBI Taxonomy" id="390894"/>
    <lineage>
        <taxon>Eukaryota</taxon>
        <taxon>Fungi</taxon>
        <taxon>Dikarya</taxon>
        <taxon>Ascomycota</taxon>
        <taxon>Pezizomycotina</taxon>
        <taxon>Dothideomycetes</taxon>
        <taxon>Pleosporomycetidae</taxon>
        <taxon>Mytilinidiales</taxon>
        <taxon>Mytilinidiaceae</taxon>
        <taxon>Lophium</taxon>
    </lineage>
</organism>
<dbReference type="AlphaFoldDB" id="A0A6A6QIM9"/>
<evidence type="ECO:0000256" key="2">
    <source>
        <dbReference type="ARBA" id="ARBA00004613"/>
    </source>
</evidence>
<proteinExistence type="inferred from homology"/>
<keyword evidence="7 9" id="KW-0378">Hydrolase</keyword>
<dbReference type="PANTHER" id="PTHR31451">
    <property type="match status" value="1"/>
</dbReference>
<name>A0A6A6QIM9_9PEZI</name>
<dbReference type="InterPro" id="IPR045053">
    <property type="entry name" value="MAN-like"/>
</dbReference>
<evidence type="ECO:0000256" key="10">
    <source>
        <dbReference type="SAM" id="SignalP"/>
    </source>
</evidence>
<dbReference type="PANTHER" id="PTHR31451:SF39">
    <property type="entry name" value="MANNAN ENDO-1,4-BETA-MANNOSIDASE 1"/>
    <property type="match status" value="1"/>
</dbReference>
<evidence type="ECO:0000259" key="11">
    <source>
        <dbReference type="Pfam" id="PF00150"/>
    </source>
</evidence>
<sequence length="392" mass="41770">MPNALSWLLPALMLARSHLVYSAPYKPLPAGRAVTGSWAGSNLYTLHALPAADQKTYIETLAGRGTKVLRLWVLVAPNPLSNRSTVVGGDAGCVKGSPDVQKVADLESTVGTYDTSVLDALDNTLKIMADNGMKAIISPHNGNSIGGFASCDAYCTKFGTGTNFYTSDEAKSAYDARLKKIVTYNSPNFGKTWAELSDVILAFDLQNEPMIGAVDYMNGNDESDWLCGRAGNLEGLINGSGVKIATGGIGGSQYDGHEFNLLDKALRCSAIDIMSVHGYMGTAANWAYFVGGDKDVISAAKNANKHVMIEEWGVDSKSTDNFDKQVEVFNKAGIPWLYWQVIPGKDETESGHQEDCSYDGYEIGLASSKGDVAGAIKAADAASGAQDWTGFL</sequence>
<dbReference type="Proteomes" id="UP000799750">
    <property type="component" value="Unassembled WGS sequence"/>
</dbReference>
<evidence type="ECO:0000256" key="6">
    <source>
        <dbReference type="ARBA" id="ARBA00022729"/>
    </source>
</evidence>
<gene>
    <name evidence="12" type="ORF">BU16DRAFT_542171</name>
</gene>
<dbReference type="EC" id="3.2.1.78" evidence="4"/>
<keyword evidence="6 10" id="KW-0732">Signal</keyword>
<dbReference type="SUPFAM" id="SSF51445">
    <property type="entry name" value="(Trans)glycosidases"/>
    <property type="match status" value="1"/>
</dbReference>
<comment type="similarity">
    <text evidence="3 9">Belongs to the glycosyl hydrolase 5 (cellulase A) family.</text>
</comment>
<accession>A0A6A6QIM9</accession>
<evidence type="ECO:0000256" key="4">
    <source>
        <dbReference type="ARBA" id="ARBA00012706"/>
    </source>
</evidence>
<dbReference type="GO" id="GO:0016985">
    <property type="term" value="F:mannan endo-1,4-beta-mannosidase activity"/>
    <property type="evidence" value="ECO:0007669"/>
    <property type="project" value="UniProtKB-EC"/>
</dbReference>
<dbReference type="GO" id="GO:0005576">
    <property type="term" value="C:extracellular region"/>
    <property type="evidence" value="ECO:0007669"/>
    <property type="project" value="UniProtKB-SubCell"/>
</dbReference>
<dbReference type="Pfam" id="PF00150">
    <property type="entry name" value="Cellulase"/>
    <property type="match status" value="1"/>
</dbReference>
<evidence type="ECO:0000256" key="8">
    <source>
        <dbReference type="ARBA" id="ARBA00023295"/>
    </source>
</evidence>
<dbReference type="OrthoDB" id="428177at2759"/>
<evidence type="ECO:0000256" key="7">
    <source>
        <dbReference type="ARBA" id="ARBA00022801"/>
    </source>
</evidence>
<feature type="chain" id="PRO_5025504008" description="mannan endo-1,4-beta-mannosidase" evidence="10">
    <location>
        <begin position="23"/>
        <end position="392"/>
    </location>
</feature>
<comment type="subcellular location">
    <subcellularLocation>
        <location evidence="2">Secreted</location>
    </subcellularLocation>
</comment>
<keyword evidence="13" id="KW-1185">Reference proteome</keyword>
<keyword evidence="8 9" id="KW-0326">Glycosidase</keyword>
<reference evidence="12" key="1">
    <citation type="journal article" date="2020" name="Stud. Mycol.">
        <title>101 Dothideomycetes genomes: a test case for predicting lifestyles and emergence of pathogens.</title>
        <authorList>
            <person name="Haridas S."/>
            <person name="Albert R."/>
            <person name="Binder M."/>
            <person name="Bloem J."/>
            <person name="Labutti K."/>
            <person name="Salamov A."/>
            <person name="Andreopoulos B."/>
            <person name="Baker S."/>
            <person name="Barry K."/>
            <person name="Bills G."/>
            <person name="Bluhm B."/>
            <person name="Cannon C."/>
            <person name="Castanera R."/>
            <person name="Culley D."/>
            <person name="Daum C."/>
            <person name="Ezra D."/>
            <person name="Gonzalez J."/>
            <person name="Henrissat B."/>
            <person name="Kuo A."/>
            <person name="Liang C."/>
            <person name="Lipzen A."/>
            <person name="Lutzoni F."/>
            <person name="Magnuson J."/>
            <person name="Mondo S."/>
            <person name="Nolan M."/>
            <person name="Ohm R."/>
            <person name="Pangilinan J."/>
            <person name="Park H.-J."/>
            <person name="Ramirez L."/>
            <person name="Alfaro M."/>
            <person name="Sun H."/>
            <person name="Tritt A."/>
            <person name="Yoshinaga Y."/>
            <person name="Zwiers L.-H."/>
            <person name="Turgeon B."/>
            <person name="Goodwin S."/>
            <person name="Spatafora J."/>
            <person name="Crous P."/>
            <person name="Grigoriev I."/>
        </authorList>
    </citation>
    <scope>NUCLEOTIDE SEQUENCE</scope>
    <source>
        <strain evidence="12">CBS 269.34</strain>
    </source>
</reference>
<evidence type="ECO:0000313" key="12">
    <source>
        <dbReference type="EMBL" id="KAF2492265.1"/>
    </source>
</evidence>
<evidence type="ECO:0000256" key="3">
    <source>
        <dbReference type="ARBA" id="ARBA00005641"/>
    </source>
</evidence>
<keyword evidence="5" id="KW-0964">Secreted</keyword>
<dbReference type="GO" id="GO:0046355">
    <property type="term" value="P:mannan catabolic process"/>
    <property type="evidence" value="ECO:0007669"/>
    <property type="project" value="UniProtKB-ARBA"/>
</dbReference>
<protein>
    <recommendedName>
        <fullName evidence="4">mannan endo-1,4-beta-mannosidase</fullName>
        <ecNumber evidence="4">3.2.1.78</ecNumber>
    </recommendedName>
</protein>
<evidence type="ECO:0000313" key="13">
    <source>
        <dbReference type="Proteomes" id="UP000799750"/>
    </source>
</evidence>
<comment type="catalytic activity">
    <reaction evidence="1">
        <text>Random hydrolysis of (1-&gt;4)-beta-D-mannosidic linkages in mannans, galactomannans and glucomannans.</text>
        <dbReference type="EC" id="3.2.1.78"/>
    </reaction>
</comment>
<dbReference type="InterPro" id="IPR001547">
    <property type="entry name" value="Glyco_hydro_5"/>
</dbReference>
<dbReference type="Gene3D" id="3.20.20.80">
    <property type="entry name" value="Glycosidases"/>
    <property type="match status" value="1"/>
</dbReference>
<evidence type="ECO:0000256" key="1">
    <source>
        <dbReference type="ARBA" id="ARBA00001678"/>
    </source>
</evidence>
<dbReference type="InterPro" id="IPR017853">
    <property type="entry name" value="GH"/>
</dbReference>
<feature type="signal peptide" evidence="10">
    <location>
        <begin position="1"/>
        <end position="22"/>
    </location>
</feature>
<feature type="domain" description="Glycoside hydrolase family 5" evidence="11">
    <location>
        <begin position="48"/>
        <end position="341"/>
    </location>
</feature>
<evidence type="ECO:0000256" key="9">
    <source>
        <dbReference type="RuleBase" id="RU361153"/>
    </source>
</evidence>